<comment type="caution">
    <text evidence="1">The sequence shown here is derived from an EMBL/GenBank/DDBJ whole genome shotgun (WGS) entry which is preliminary data.</text>
</comment>
<sequence>MSSAAGSGGNSSFADPGITNTPTVSEPWSVEKVLATLSPAPPAEGTGSPVPYFHILERLKTNKREGWRRFGIERYHNKTHLPAGI</sequence>
<dbReference type="EMBL" id="JAPUUL010003271">
    <property type="protein sequence ID" value="KAJ8123815.1"/>
    <property type="molecule type" value="Genomic_DNA"/>
</dbReference>
<name>A0ACC2J8I5_9PEZI</name>
<organism evidence="1 2">
    <name type="scientific">Lasiodiplodia mahajangana</name>
    <dbReference type="NCBI Taxonomy" id="1108764"/>
    <lineage>
        <taxon>Eukaryota</taxon>
        <taxon>Fungi</taxon>
        <taxon>Dikarya</taxon>
        <taxon>Ascomycota</taxon>
        <taxon>Pezizomycotina</taxon>
        <taxon>Dothideomycetes</taxon>
        <taxon>Dothideomycetes incertae sedis</taxon>
        <taxon>Botryosphaeriales</taxon>
        <taxon>Botryosphaeriaceae</taxon>
        <taxon>Lasiodiplodia</taxon>
    </lineage>
</organism>
<evidence type="ECO:0000313" key="2">
    <source>
        <dbReference type="Proteomes" id="UP001153332"/>
    </source>
</evidence>
<protein>
    <submittedName>
        <fullName evidence="1">Uncharacterized protein</fullName>
    </submittedName>
</protein>
<evidence type="ECO:0000313" key="1">
    <source>
        <dbReference type="EMBL" id="KAJ8123815.1"/>
    </source>
</evidence>
<dbReference type="Proteomes" id="UP001153332">
    <property type="component" value="Unassembled WGS sequence"/>
</dbReference>
<proteinExistence type="predicted"/>
<accession>A0ACC2J8I5</accession>
<keyword evidence="2" id="KW-1185">Reference proteome</keyword>
<reference evidence="1" key="1">
    <citation type="submission" date="2022-12" db="EMBL/GenBank/DDBJ databases">
        <title>Genome Sequence of Lasiodiplodia mahajangana.</title>
        <authorList>
            <person name="Buettner E."/>
        </authorList>
    </citation>
    <scope>NUCLEOTIDE SEQUENCE</scope>
    <source>
        <strain evidence="1">VT137</strain>
    </source>
</reference>
<gene>
    <name evidence="1" type="ORF">O1611_g9507</name>
</gene>